<organism evidence="1 2">
    <name type="scientific">Coniosporium uncinatum</name>
    <dbReference type="NCBI Taxonomy" id="93489"/>
    <lineage>
        <taxon>Eukaryota</taxon>
        <taxon>Fungi</taxon>
        <taxon>Dikarya</taxon>
        <taxon>Ascomycota</taxon>
        <taxon>Pezizomycotina</taxon>
        <taxon>Dothideomycetes</taxon>
        <taxon>Dothideomycetes incertae sedis</taxon>
        <taxon>Coniosporium</taxon>
    </lineage>
</organism>
<gene>
    <name evidence="1" type="ORF">LTS18_006417</name>
</gene>
<reference evidence="1" key="1">
    <citation type="submission" date="2024-09" db="EMBL/GenBank/DDBJ databases">
        <title>Black Yeasts Isolated from many extreme environments.</title>
        <authorList>
            <person name="Coleine C."/>
            <person name="Stajich J.E."/>
            <person name="Selbmann L."/>
        </authorList>
    </citation>
    <scope>NUCLEOTIDE SEQUENCE</scope>
    <source>
        <strain evidence="1">CCFEE 5737</strain>
    </source>
</reference>
<accession>A0ACC3DQK7</accession>
<evidence type="ECO:0000313" key="2">
    <source>
        <dbReference type="Proteomes" id="UP001186974"/>
    </source>
</evidence>
<proteinExistence type="predicted"/>
<protein>
    <submittedName>
        <fullName evidence="1">Uncharacterized protein</fullName>
    </submittedName>
</protein>
<keyword evidence="2" id="KW-1185">Reference proteome</keyword>
<evidence type="ECO:0000313" key="1">
    <source>
        <dbReference type="EMBL" id="KAK3078873.1"/>
    </source>
</evidence>
<dbReference type="Proteomes" id="UP001186974">
    <property type="component" value="Unassembled WGS sequence"/>
</dbReference>
<comment type="caution">
    <text evidence="1">The sequence shown here is derived from an EMBL/GenBank/DDBJ whole genome shotgun (WGS) entry which is preliminary data.</text>
</comment>
<dbReference type="EMBL" id="JAWDJW010001550">
    <property type="protein sequence ID" value="KAK3078873.1"/>
    <property type="molecule type" value="Genomic_DNA"/>
</dbReference>
<sequence length="254" mass="27475">MTASEEPTIYVNITTTIQLMQSASSATAVVANGTGAATAVPSPTAMAPTAPDNFTLVALVVLLSLAITVAVVYGIVHLCRHIRRQRATLIAEMRSEQTPSDPGRLHSAPIQVSQSQAVYQRPTEDPIVSHVRRYDVTPTAPLARPESVHLQDRNDYDHSDSVGTVLHSRDNGPQATTRSPTQPWPRSHFSVSSGSFGEVPSGWVSVDTPARTRHQAFDDAFDELPSTGMNRRSVPNMESSRAGVYMNPHRSLGL</sequence>
<name>A0ACC3DQK7_9PEZI</name>